<accession>A0AAD1UP13</accession>
<proteinExistence type="predicted"/>
<comment type="caution">
    <text evidence="2">The sequence shown here is derived from an EMBL/GenBank/DDBJ whole genome shotgun (WGS) entry which is preliminary data.</text>
</comment>
<evidence type="ECO:0000256" key="1">
    <source>
        <dbReference type="SAM" id="MobiDB-lite"/>
    </source>
</evidence>
<organism evidence="2 3">
    <name type="scientific">Euplotes crassus</name>
    <dbReference type="NCBI Taxonomy" id="5936"/>
    <lineage>
        <taxon>Eukaryota</taxon>
        <taxon>Sar</taxon>
        <taxon>Alveolata</taxon>
        <taxon>Ciliophora</taxon>
        <taxon>Intramacronucleata</taxon>
        <taxon>Spirotrichea</taxon>
        <taxon>Hypotrichia</taxon>
        <taxon>Euplotida</taxon>
        <taxon>Euplotidae</taxon>
        <taxon>Moneuplotes</taxon>
    </lineage>
</organism>
<name>A0AAD1UP13_EUPCR</name>
<reference evidence="2" key="1">
    <citation type="submission" date="2023-07" db="EMBL/GenBank/DDBJ databases">
        <authorList>
            <consortium name="AG Swart"/>
            <person name="Singh M."/>
            <person name="Singh A."/>
            <person name="Seah K."/>
            <person name="Emmerich C."/>
        </authorList>
    </citation>
    <scope>NUCLEOTIDE SEQUENCE</scope>
    <source>
        <strain evidence="2">DP1</strain>
    </source>
</reference>
<dbReference type="AlphaFoldDB" id="A0AAD1UP13"/>
<dbReference type="EMBL" id="CAMPGE010011529">
    <property type="protein sequence ID" value="CAI2370357.1"/>
    <property type="molecule type" value="Genomic_DNA"/>
</dbReference>
<sequence length="421" mass="49101">MGHKHYEERELAGRNDGCEPNQHGDSHTLDRSGKKLEKYKKMVNSFEYYTKILKLYSSLPTKAPLIRIWQINYILFGLVYKIKKTVWNYQKEEASNLYSLAKKLAVNTSDLQEKYICLLPKEEQKEWTQTMKSLENLWNKKHHPYSKDTADTSYFKKSNWLPKDRKNMHKLLSKCLSRSIEKKDQEALSKTYQHLWSNAVYNISGCKKSFTSEDMLSIMSNMNSTKKFIEKIKSLPLPAIKVAKIKFVSKGRKGYESFLSESFASIYGSLYFSTEDLIYPNYCFRNIIKISSRIRKEVMLDKLKISRSQLKHILKSCAHVSYLVLKDCTVSVPEIPELSTCLKDTKITRFSLLSCSFLLSCCKSYVALMYLLEGISSTDMKKSLKVIKFERNENLTKLELKHTLDKCGMKKVKVKESFRYS</sequence>
<keyword evidence="3" id="KW-1185">Reference proteome</keyword>
<protein>
    <submittedName>
        <fullName evidence="2">Uncharacterized protein</fullName>
    </submittedName>
</protein>
<gene>
    <name evidence="2" type="ORF">ECRASSUSDP1_LOCUS11668</name>
</gene>
<evidence type="ECO:0000313" key="3">
    <source>
        <dbReference type="Proteomes" id="UP001295684"/>
    </source>
</evidence>
<dbReference type="Proteomes" id="UP001295684">
    <property type="component" value="Unassembled WGS sequence"/>
</dbReference>
<feature type="region of interest" description="Disordered" evidence="1">
    <location>
        <begin position="1"/>
        <end position="32"/>
    </location>
</feature>
<evidence type="ECO:0000313" key="2">
    <source>
        <dbReference type="EMBL" id="CAI2370357.1"/>
    </source>
</evidence>